<dbReference type="Proteomes" id="UP000198902">
    <property type="component" value="Unassembled WGS sequence"/>
</dbReference>
<reference evidence="3" key="1">
    <citation type="submission" date="2015-03" db="EMBL/GenBank/DDBJ databases">
        <authorList>
            <person name="Urmite Genomes"/>
        </authorList>
    </citation>
    <scope>NUCLEOTIDE SEQUENCE [LARGE SCALE GENOMIC DNA]</scope>
    <source>
        <strain evidence="3">Arc-Hr</strain>
    </source>
</reference>
<dbReference type="InterPro" id="IPR029058">
    <property type="entry name" value="AB_hydrolase_fold"/>
</dbReference>
<dbReference type="InterPro" id="IPR000073">
    <property type="entry name" value="AB_hydrolase_1"/>
</dbReference>
<proteinExistence type="predicted"/>
<organism evidence="2 3">
    <name type="scientific">Haloferax massiliensis</name>
    <dbReference type="NCBI Taxonomy" id="1476858"/>
    <lineage>
        <taxon>Archaea</taxon>
        <taxon>Methanobacteriati</taxon>
        <taxon>Methanobacteriota</taxon>
        <taxon>Stenosarchaea group</taxon>
        <taxon>Halobacteria</taxon>
        <taxon>Halobacteriales</taxon>
        <taxon>Haloferacaceae</taxon>
        <taxon>Haloferax</taxon>
    </lineage>
</organism>
<dbReference type="PANTHER" id="PTHR43433">
    <property type="entry name" value="HYDROLASE, ALPHA/BETA FOLD FAMILY PROTEIN"/>
    <property type="match status" value="1"/>
</dbReference>
<sequence>MPTAVADGVELYYDSEGDGETVAFVGDAGYGAWQWGWQHAAVAGPYESLVTDLRGAGRSDAPAGPYSVETLVSDLVAVLADANVRKAHLVGFGLGGLVALEAARTTNRARSLTLVGTAASGEGVDPEPLSAAPDDPAALRESLAPALSEAFRAEQPEVVDQLVSWRGREDADPEAWAAQAAAVADYDAGPLYEVTVPTLVLHGDDDPVWPVEGGRALAEGLPRGEFESFAGARHLVTVERSRLVNDALVSFLESVGDD</sequence>
<accession>A0A0D6JUL4</accession>
<dbReference type="Gene3D" id="3.40.50.1820">
    <property type="entry name" value="alpha/beta hydrolase"/>
    <property type="match status" value="1"/>
</dbReference>
<name>A0A0D6JUL4_9EURY</name>
<evidence type="ECO:0000259" key="1">
    <source>
        <dbReference type="Pfam" id="PF12697"/>
    </source>
</evidence>
<dbReference type="PANTHER" id="PTHR43433:SF5">
    <property type="entry name" value="AB HYDROLASE-1 DOMAIN-CONTAINING PROTEIN"/>
    <property type="match status" value="1"/>
</dbReference>
<dbReference type="RefSeq" id="WP_089779814.1">
    <property type="nucleotide sequence ID" value="NZ_CABLRR010000002.1"/>
</dbReference>
<dbReference type="EMBL" id="CSTE01000002">
    <property type="protein sequence ID" value="CQR51474.1"/>
    <property type="molecule type" value="Genomic_DNA"/>
</dbReference>
<dbReference type="Pfam" id="PF12697">
    <property type="entry name" value="Abhydrolase_6"/>
    <property type="match status" value="1"/>
</dbReference>
<dbReference type="OrthoDB" id="247398at2157"/>
<keyword evidence="3" id="KW-1185">Reference proteome</keyword>
<gene>
    <name evidence="2" type="ORF">BN996_02773</name>
</gene>
<protein>
    <submittedName>
        <fullName evidence="2">Arylesterase</fullName>
    </submittedName>
</protein>
<evidence type="ECO:0000313" key="2">
    <source>
        <dbReference type="EMBL" id="CQR51474.1"/>
    </source>
</evidence>
<dbReference type="SUPFAM" id="SSF53474">
    <property type="entry name" value="alpha/beta-Hydrolases"/>
    <property type="match status" value="1"/>
</dbReference>
<dbReference type="AlphaFoldDB" id="A0A0D6JUL4"/>
<dbReference type="PRINTS" id="PR00111">
    <property type="entry name" value="ABHYDROLASE"/>
</dbReference>
<feature type="domain" description="AB hydrolase-1" evidence="1">
    <location>
        <begin position="28"/>
        <end position="246"/>
    </location>
</feature>
<evidence type="ECO:0000313" key="3">
    <source>
        <dbReference type="Proteomes" id="UP000198902"/>
    </source>
</evidence>
<dbReference type="InterPro" id="IPR050471">
    <property type="entry name" value="AB_hydrolase"/>
</dbReference>